<protein>
    <recommendedName>
        <fullName evidence="6">RRM domain-containing protein</fullName>
    </recommendedName>
</protein>
<sequence length="268" mass="30840">METVGDSIKGYKVILLKHSSTSKACHYIYVKEHSVREKSKEKPVDRTIFLLSIPPYCTEESLITAFSCCGKISAVYLQAKPTSTAPAKNESMYFPVVEVIKGFKVGYIVFESPLGVQNVLNLDSGNPLVLSTDERPLVTGFKKYCQEYNQSILDPKNLQAEIDSFMVKYDKKEDERLQKEKEDGEPDDEGWVTVTRKGRNPGFARKESVEKRILGKEKKRTAKKQLLNFYRFQIKESKMNNLISLREKFEEDKKKIAVLKQTRKFKPF</sequence>
<dbReference type="InterPro" id="IPR040446">
    <property type="entry name" value="RRP7"/>
</dbReference>
<evidence type="ECO:0000313" key="5">
    <source>
        <dbReference type="EMBL" id="JAS21605.1"/>
    </source>
</evidence>
<gene>
    <name evidence="5" type="ORF">g.5804</name>
</gene>
<dbReference type="InterPro" id="IPR040447">
    <property type="entry name" value="RRM_Rrp7"/>
</dbReference>
<dbReference type="PANTHER" id="PTHR13191:SF0">
    <property type="entry name" value="RIBOSOMAL RNA-PROCESSING PROTEIN 7 HOMOLOG A-RELATED"/>
    <property type="match status" value="1"/>
</dbReference>
<dbReference type="GO" id="GO:0003676">
    <property type="term" value="F:nucleic acid binding"/>
    <property type="evidence" value="ECO:0007669"/>
    <property type="project" value="InterPro"/>
</dbReference>
<dbReference type="GO" id="GO:0000028">
    <property type="term" value="P:ribosomal small subunit assembly"/>
    <property type="evidence" value="ECO:0007669"/>
    <property type="project" value="TreeGrafter"/>
</dbReference>
<dbReference type="InterPro" id="IPR024326">
    <property type="entry name" value="RRP7_C"/>
</dbReference>
<comment type="similarity">
    <text evidence="1">Belongs to the RRP7 family.</text>
</comment>
<dbReference type="GO" id="GO:0006364">
    <property type="term" value="P:rRNA processing"/>
    <property type="evidence" value="ECO:0007669"/>
    <property type="project" value="TreeGrafter"/>
</dbReference>
<dbReference type="AlphaFoldDB" id="A0A1B6D7Q1"/>
<evidence type="ECO:0008006" key="6">
    <source>
        <dbReference type="Google" id="ProtNLM"/>
    </source>
</evidence>
<dbReference type="EMBL" id="GEDC01015693">
    <property type="protein sequence ID" value="JAS21605.1"/>
    <property type="molecule type" value="Transcribed_RNA"/>
</dbReference>
<proteinExistence type="inferred from homology"/>
<dbReference type="SUPFAM" id="SSF54928">
    <property type="entry name" value="RNA-binding domain, RBD"/>
    <property type="match status" value="1"/>
</dbReference>
<dbReference type="GO" id="GO:0032545">
    <property type="term" value="C:CURI complex"/>
    <property type="evidence" value="ECO:0007669"/>
    <property type="project" value="TreeGrafter"/>
</dbReference>
<dbReference type="PANTHER" id="PTHR13191">
    <property type="entry name" value="RIBOSOMAL RNA PROCESSING PROTEIN 7-RELATED"/>
    <property type="match status" value="1"/>
</dbReference>
<evidence type="ECO:0000256" key="1">
    <source>
        <dbReference type="ARBA" id="ARBA00006110"/>
    </source>
</evidence>
<dbReference type="InterPro" id="IPR012677">
    <property type="entry name" value="Nucleotide-bd_a/b_plait_sf"/>
</dbReference>
<dbReference type="InterPro" id="IPR035979">
    <property type="entry name" value="RBD_domain_sf"/>
</dbReference>
<feature type="domain" description="Rrp7 RRM-like N-terminal" evidence="4">
    <location>
        <begin position="7"/>
        <end position="66"/>
    </location>
</feature>
<dbReference type="Pfam" id="PF17799">
    <property type="entry name" value="RRM_Rrp7"/>
    <property type="match status" value="1"/>
</dbReference>
<dbReference type="CDD" id="cd12951">
    <property type="entry name" value="RRP7_Rrp7A"/>
    <property type="match status" value="1"/>
</dbReference>
<reference evidence="5" key="1">
    <citation type="submission" date="2015-12" db="EMBL/GenBank/DDBJ databases">
        <title>De novo transcriptome assembly of four potential Pierce s Disease insect vectors from Arizona vineyards.</title>
        <authorList>
            <person name="Tassone E.E."/>
        </authorList>
    </citation>
    <scope>NUCLEOTIDE SEQUENCE</scope>
</reference>
<dbReference type="Gene3D" id="6.10.250.1770">
    <property type="match status" value="1"/>
</dbReference>
<accession>A0A1B6D7Q1</accession>
<evidence type="ECO:0000256" key="2">
    <source>
        <dbReference type="SAM" id="MobiDB-lite"/>
    </source>
</evidence>
<dbReference type="Pfam" id="PF12923">
    <property type="entry name" value="RRP7"/>
    <property type="match status" value="1"/>
</dbReference>
<dbReference type="Gene3D" id="3.30.70.330">
    <property type="match status" value="1"/>
</dbReference>
<dbReference type="InterPro" id="IPR034890">
    <property type="entry name" value="Rrp7A_RRM"/>
</dbReference>
<evidence type="ECO:0000259" key="3">
    <source>
        <dbReference type="Pfam" id="PF12923"/>
    </source>
</evidence>
<name>A0A1B6D7Q1_9HEMI</name>
<organism evidence="5">
    <name type="scientific">Clastoptera arizonana</name>
    <name type="common">Arizona spittle bug</name>
    <dbReference type="NCBI Taxonomy" id="38151"/>
    <lineage>
        <taxon>Eukaryota</taxon>
        <taxon>Metazoa</taxon>
        <taxon>Ecdysozoa</taxon>
        <taxon>Arthropoda</taxon>
        <taxon>Hexapoda</taxon>
        <taxon>Insecta</taxon>
        <taxon>Pterygota</taxon>
        <taxon>Neoptera</taxon>
        <taxon>Paraneoptera</taxon>
        <taxon>Hemiptera</taxon>
        <taxon>Auchenorrhyncha</taxon>
        <taxon>Cercopoidea</taxon>
        <taxon>Clastopteridae</taxon>
        <taxon>Clastoptera</taxon>
    </lineage>
</organism>
<feature type="domain" description="Ribosomal RNA-processing protein 7 C-terminal" evidence="3">
    <location>
        <begin position="150"/>
        <end position="268"/>
    </location>
</feature>
<dbReference type="GO" id="GO:0034456">
    <property type="term" value="C:UTP-C complex"/>
    <property type="evidence" value="ECO:0007669"/>
    <property type="project" value="TreeGrafter"/>
</dbReference>
<feature type="region of interest" description="Disordered" evidence="2">
    <location>
        <begin position="176"/>
        <end position="196"/>
    </location>
</feature>
<dbReference type="CDD" id="cd12294">
    <property type="entry name" value="RRM_Rrp7A"/>
    <property type="match status" value="1"/>
</dbReference>
<evidence type="ECO:0000259" key="4">
    <source>
        <dbReference type="Pfam" id="PF17799"/>
    </source>
</evidence>